<gene>
    <name evidence="1" type="ORF">BBK14_23550</name>
</gene>
<dbReference type="OrthoDB" id="3214941at2"/>
<protein>
    <submittedName>
        <fullName evidence="1">Uncharacterized protein</fullName>
    </submittedName>
</protein>
<dbReference type="RefSeq" id="WP_071065710.1">
    <property type="nucleotide sequence ID" value="NZ_MAXA01000237.1"/>
</dbReference>
<accession>A0A1S1PRT8</accession>
<proteinExistence type="predicted"/>
<dbReference type="AlphaFoldDB" id="A0A1S1PRT8"/>
<dbReference type="Proteomes" id="UP000179769">
    <property type="component" value="Unassembled WGS sequence"/>
</dbReference>
<comment type="caution">
    <text evidence="1">The sequence shown here is derived from an EMBL/GenBank/DDBJ whole genome shotgun (WGS) entry which is preliminary data.</text>
</comment>
<reference evidence="2" key="1">
    <citation type="submission" date="2016-07" db="EMBL/GenBank/DDBJ databases">
        <title>Frankia sp. NRRL B-16219 Genome sequencing.</title>
        <authorList>
            <person name="Ghodhbane-Gtari F."/>
            <person name="Swanson E."/>
            <person name="Gueddou A."/>
            <person name="Louati M."/>
            <person name="Nouioui I."/>
            <person name="Hezbri K."/>
            <person name="Abebe-Akele F."/>
            <person name="Simpson S."/>
            <person name="Morris K."/>
            <person name="Thomas K."/>
            <person name="Gtari M."/>
            <person name="Tisa L.S."/>
        </authorList>
    </citation>
    <scope>NUCLEOTIDE SEQUENCE [LARGE SCALE GENOMIC DNA]</scope>
    <source>
        <strain evidence="2">NRRL B-16219</strain>
    </source>
</reference>
<sequence>MSTPTIAVFPHPSGVYYAHLVDPDAGINVVAPTPFDTAGLAVEQVAARLRKVRGNEDAVIRPHRTAEKWINYARHEGHLDAITEAFGHPTPREGDDHHAAF</sequence>
<organism evidence="1 2">
    <name type="scientific">Parafrankia soli</name>
    <dbReference type="NCBI Taxonomy" id="2599596"/>
    <lineage>
        <taxon>Bacteria</taxon>
        <taxon>Bacillati</taxon>
        <taxon>Actinomycetota</taxon>
        <taxon>Actinomycetes</taxon>
        <taxon>Frankiales</taxon>
        <taxon>Frankiaceae</taxon>
        <taxon>Parafrankia</taxon>
    </lineage>
</organism>
<dbReference type="EMBL" id="MAXA01000237">
    <property type="protein sequence ID" value="OHV23959.1"/>
    <property type="molecule type" value="Genomic_DNA"/>
</dbReference>
<evidence type="ECO:0000313" key="1">
    <source>
        <dbReference type="EMBL" id="OHV23959.1"/>
    </source>
</evidence>
<keyword evidence="2" id="KW-1185">Reference proteome</keyword>
<name>A0A1S1PRT8_9ACTN</name>
<evidence type="ECO:0000313" key="2">
    <source>
        <dbReference type="Proteomes" id="UP000179769"/>
    </source>
</evidence>